<dbReference type="InterPro" id="IPR009057">
    <property type="entry name" value="Homeodomain-like_sf"/>
</dbReference>
<keyword evidence="5" id="KW-1185">Reference proteome</keyword>
<dbReference type="InterPro" id="IPR001647">
    <property type="entry name" value="HTH_TetR"/>
</dbReference>
<feature type="DNA-binding region" description="H-T-H motif" evidence="2">
    <location>
        <begin position="34"/>
        <end position="53"/>
    </location>
</feature>
<dbReference type="Proteomes" id="UP000282971">
    <property type="component" value="Unassembled WGS sequence"/>
</dbReference>
<dbReference type="PROSITE" id="PS50977">
    <property type="entry name" value="HTH_TETR_2"/>
    <property type="match status" value="1"/>
</dbReference>
<dbReference type="OrthoDB" id="5526106at2"/>
<dbReference type="GO" id="GO:0003677">
    <property type="term" value="F:DNA binding"/>
    <property type="evidence" value="ECO:0007669"/>
    <property type="project" value="UniProtKB-UniRule"/>
</dbReference>
<evidence type="ECO:0000313" key="5">
    <source>
        <dbReference type="Proteomes" id="UP000282971"/>
    </source>
</evidence>
<evidence type="ECO:0000256" key="2">
    <source>
        <dbReference type="PROSITE-ProRule" id="PRU00335"/>
    </source>
</evidence>
<accession>A0A437M6Z8</accession>
<dbReference type="SUPFAM" id="SSF46689">
    <property type="entry name" value="Homeodomain-like"/>
    <property type="match status" value="1"/>
</dbReference>
<name>A0A437M6Z8_9SPHN</name>
<dbReference type="AlphaFoldDB" id="A0A437M6Z8"/>
<evidence type="ECO:0000256" key="1">
    <source>
        <dbReference type="ARBA" id="ARBA00023125"/>
    </source>
</evidence>
<dbReference type="Gene3D" id="1.10.357.10">
    <property type="entry name" value="Tetracycline Repressor, domain 2"/>
    <property type="match status" value="1"/>
</dbReference>
<evidence type="ECO:0000313" key="4">
    <source>
        <dbReference type="EMBL" id="RVT93325.1"/>
    </source>
</evidence>
<feature type="domain" description="HTH tetR-type" evidence="3">
    <location>
        <begin position="11"/>
        <end position="71"/>
    </location>
</feature>
<comment type="caution">
    <text evidence="4">The sequence shown here is derived from an EMBL/GenBank/DDBJ whole genome shotgun (WGS) entry which is preliminary data.</text>
</comment>
<organism evidence="4 5">
    <name type="scientific">Sphingomonas crocodyli</name>
    <dbReference type="NCBI Taxonomy" id="1979270"/>
    <lineage>
        <taxon>Bacteria</taxon>
        <taxon>Pseudomonadati</taxon>
        <taxon>Pseudomonadota</taxon>
        <taxon>Alphaproteobacteria</taxon>
        <taxon>Sphingomonadales</taxon>
        <taxon>Sphingomonadaceae</taxon>
        <taxon>Sphingomonas</taxon>
    </lineage>
</organism>
<sequence>MPQQRARLNNVEMRKVALEAACGILTDEGPQAVTLTAVAKRISRTHANVLHHFGSAEGLRRAMAETMAVRVVGTIASEVRRMRETEDDARAVVDLVFDIFEREGLSALMSWMTLSGDHAALAPIMESLHDLVEQLGDHRGASVRRITQALVMGALADGLLGAPIASALDLPREAMRETMATQIKHMRGW</sequence>
<reference evidence="4 5" key="1">
    <citation type="submission" date="2019-01" db="EMBL/GenBank/DDBJ databases">
        <authorList>
            <person name="Chen W.-M."/>
        </authorList>
    </citation>
    <scope>NUCLEOTIDE SEQUENCE [LARGE SCALE GENOMIC DNA]</scope>
    <source>
        <strain evidence="4 5">CCP-7</strain>
    </source>
</reference>
<dbReference type="EMBL" id="SACN01000001">
    <property type="protein sequence ID" value="RVT93325.1"/>
    <property type="molecule type" value="Genomic_DNA"/>
</dbReference>
<evidence type="ECO:0000259" key="3">
    <source>
        <dbReference type="PROSITE" id="PS50977"/>
    </source>
</evidence>
<dbReference type="Pfam" id="PF00440">
    <property type="entry name" value="TetR_N"/>
    <property type="match status" value="1"/>
</dbReference>
<gene>
    <name evidence="4" type="ORF">EOD43_05425</name>
</gene>
<keyword evidence="1 2" id="KW-0238">DNA-binding</keyword>
<proteinExistence type="predicted"/>
<protein>
    <submittedName>
        <fullName evidence="4">TetR family transcriptional regulator</fullName>
    </submittedName>
</protein>